<protein>
    <submittedName>
        <fullName evidence="2">Coiled-coil domain-containing protein 12</fullName>
    </submittedName>
</protein>
<sequence length="177" mass="19807">MGLTNEEKVGTLENAALKRKEKLLALKKRRQKDENIGALNDNDEQGKKVDGDDEDVLPSSQVLFRNYKPESDKLQEVVLPAVEPAAVEDLVQDQIDDGQKAKEDVQVEITNLAPKKITFDLKRGIQGQLDKLDRKTDKAIAELIRQRLKEGKQQDFLIAVNAGAQANRRAGFDSDED</sequence>
<organism evidence="2 3">
    <name type="scientific">Halocaridina rubra</name>
    <name type="common">Hawaiian red shrimp</name>
    <dbReference type="NCBI Taxonomy" id="373956"/>
    <lineage>
        <taxon>Eukaryota</taxon>
        <taxon>Metazoa</taxon>
        <taxon>Ecdysozoa</taxon>
        <taxon>Arthropoda</taxon>
        <taxon>Crustacea</taxon>
        <taxon>Multicrustacea</taxon>
        <taxon>Malacostraca</taxon>
        <taxon>Eumalacostraca</taxon>
        <taxon>Eucarida</taxon>
        <taxon>Decapoda</taxon>
        <taxon>Pleocyemata</taxon>
        <taxon>Caridea</taxon>
        <taxon>Atyoidea</taxon>
        <taxon>Atyidae</taxon>
        <taxon>Halocaridina</taxon>
    </lineage>
</organism>
<gene>
    <name evidence="2" type="primary">CCDC12</name>
    <name evidence="2" type="ORF">SK128_005321</name>
</gene>
<dbReference type="GO" id="GO:0005684">
    <property type="term" value="C:U2-type spliceosomal complex"/>
    <property type="evidence" value="ECO:0007669"/>
    <property type="project" value="TreeGrafter"/>
</dbReference>
<dbReference type="Pfam" id="PF08315">
    <property type="entry name" value="cwf18"/>
    <property type="match status" value="1"/>
</dbReference>
<keyword evidence="3" id="KW-1185">Reference proteome</keyword>
<proteinExistence type="predicted"/>
<dbReference type="PANTHER" id="PTHR31551">
    <property type="entry name" value="PRE-MRNA-SPLICING FACTOR CWF18"/>
    <property type="match status" value="1"/>
</dbReference>
<comment type="caution">
    <text evidence="2">The sequence shown here is derived from an EMBL/GenBank/DDBJ whole genome shotgun (WGS) entry which is preliminary data.</text>
</comment>
<name>A0AAN8WZU0_HALRR</name>
<dbReference type="EMBL" id="JAXCGZ010013978">
    <property type="protein sequence ID" value="KAK7071743.1"/>
    <property type="molecule type" value="Genomic_DNA"/>
</dbReference>
<evidence type="ECO:0000256" key="1">
    <source>
        <dbReference type="SAM" id="MobiDB-lite"/>
    </source>
</evidence>
<dbReference type="AlphaFoldDB" id="A0AAN8WZU0"/>
<evidence type="ECO:0000313" key="2">
    <source>
        <dbReference type="EMBL" id="KAK7071743.1"/>
    </source>
</evidence>
<evidence type="ECO:0000313" key="3">
    <source>
        <dbReference type="Proteomes" id="UP001381693"/>
    </source>
</evidence>
<dbReference type="PANTHER" id="PTHR31551:SF1">
    <property type="entry name" value="COILED-COIL DOMAIN-CONTAINING PROTEIN 12"/>
    <property type="match status" value="1"/>
</dbReference>
<accession>A0AAN8WZU0</accession>
<feature type="region of interest" description="Disordered" evidence="1">
    <location>
        <begin position="31"/>
        <end position="55"/>
    </location>
</feature>
<dbReference type="Proteomes" id="UP001381693">
    <property type="component" value="Unassembled WGS sequence"/>
</dbReference>
<dbReference type="InterPro" id="IPR013169">
    <property type="entry name" value="mRNA_splic_Cwf18-like"/>
</dbReference>
<reference evidence="2 3" key="1">
    <citation type="submission" date="2023-11" db="EMBL/GenBank/DDBJ databases">
        <title>Halocaridina rubra genome assembly.</title>
        <authorList>
            <person name="Smith C."/>
        </authorList>
    </citation>
    <scope>NUCLEOTIDE SEQUENCE [LARGE SCALE GENOMIC DNA]</scope>
    <source>
        <strain evidence="2">EP-1</strain>
        <tissue evidence="2">Whole</tissue>
    </source>
</reference>
<dbReference type="GO" id="GO:0071014">
    <property type="term" value="C:post-mRNA release spliceosomal complex"/>
    <property type="evidence" value="ECO:0007669"/>
    <property type="project" value="TreeGrafter"/>
</dbReference>